<organism evidence="1">
    <name type="scientific">termite gut metagenome</name>
    <dbReference type="NCBI Taxonomy" id="433724"/>
    <lineage>
        <taxon>unclassified sequences</taxon>
        <taxon>metagenomes</taxon>
        <taxon>organismal metagenomes</taxon>
    </lineage>
</organism>
<dbReference type="EMBL" id="SNRY01003511">
    <property type="protein sequence ID" value="KAA6320704.1"/>
    <property type="molecule type" value="Genomic_DNA"/>
</dbReference>
<sequence length="89" mass="10105">MNMKKLIKKIQSIFQNKLKNNVPEIPSLASIVYDSLRELHVNKQGTVTHEDEVFFCDATKLIANKVKEVMGKSQCVISYNEHGLISIQS</sequence>
<comment type="caution">
    <text evidence="1">The sequence shown here is derived from an EMBL/GenBank/DDBJ whole genome shotgun (WGS) entry which is preliminary data.</text>
</comment>
<gene>
    <name evidence="1" type="ORF">EZS27_029557</name>
</gene>
<name>A0A5J4QIM0_9ZZZZ</name>
<accession>A0A5J4QIM0</accession>
<proteinExistence type="predicted"/>
<dbReference type="AlphaFoldDB" id="A0A5J4QIM0"/>
<reference evidence="1" key="1">
    <citation type="submission" date="2019-03" db="EMBL/GenBank/DDBJ databases">
        <title>Single cell metagenomics reveals metabolic interactions within the superorganism composed of flagellate Streblomastix strix and complex community of Bacteroidetes bacteria on its surface.</title>
        <authorList>
            <person name="Treitli S.C."/>
            <person name="Kolisko M."/>
            <person name="Husnik F."/>
            <person name="Keeling P."/>
            <person name="Hampl V."/>
        </authorList>
    </citation>
    <scope>NUCLEOTIDE SEQUENCE</scope>
    <source>
        <strain evidence="1">STM</strain>
    </source>
</reference>
<evidence type="ECO:0000313" key="1">
    <source>
        <dbReference type="EMBL" id="KAA6320704.1"/>
    </source>
</evidence>
<protein>
    <submittedName>
        <fullName evidence="1">Uncharacterized protein</fullName>
    </submittedName>
</protein>